<keyword evidence="2" id="KW-0934">Plastid</keyword>
<protein>
    <recommendedName>
        <fullName evidence="3">Thylakoid membrane protein</fullName>
    </recommendedName>
</protein>
<feature type="transmembrane region" description="Helical" evidence="1">
    <location>
        <begin position="33"/>
        <end position="51"/>
    </location>
</feature>
<dbReference type="Pfam" id="PF11016">
    <property type="entry name" value="DUF2854"/>
    <property type="match status" value="1"/>
</dbReference>
<accession>A0A2H4ZQQ2</accession>
<reference evidence="2" key="1">
    <citation type="submission" date="2017-10" db="EMBL/GenBank/DDBJ databases">
        <title>Paulinella longichromatophora chromatophore genome.</title>
        <authorList>
            <person name="Lhee D."/>
            <person name="Yoon H.S."/>
        </authorList>
    </citation>
    <scope>NUCLEOTIDE SEQUENCE</scope>
</reference>
<evidence type="ECO:0008006" key="3">
    <source>
        <dbReference type="Google" id="ProtNLM"/>
    </source>
</evidence>
<evidence type="ECO:0000256" key="1">
    <source>
        <dbReference type="SAM" id="Phobius"/>
    </source>
</evidence>
<dbReference type="AlphaFoldDB" id="A0A2H4ZQQ2"/>
<dbReference type="EMBL" id="MG264610">
    <property type="protein sequence ID" value="AUG32841.1"/>
    <property type="molecule type" value="Genomic_DNA"/>
</dbReference>
<dbReference type="PANTHER" id="PTHR35551:SF1">
    <property type="entry name" value="ACCLIMATION OF PHOTOSYNTHESIS TO ENVIRONMENT"/>
    <property type="match status" value="1"/>
</dbReference>
<feature type="transmembrane region" description="Helical" evidence="1">
    <location>
        <begin position="7"/>
        <end position="27"/>
    </location>
</feature>
<proteinExistence type="predicted"/>
<geneLocation type="plastid" evidence="2"/>
<dbReference type="PANTHER" id="PTHR35551">
    <property type="match status" value="1"/>
</dbReference>
<dbReference type="InterPro" id="IPR021275">
    <property type="entry name" value="DUF2854"/>
</dbReference>
<organism evidence="2">
    <name type="scientific">Paulinella longichromatophora</name>
    <dbReference type="NCBI Taxonomy" id="1708747"/>
    <lineage>
        <taxon>Eukaryota</taxon>
        <taxon>Sar</taxon>
        <taxon>Rhizaria</taxon>
        <taxon>Cercozoa</taxon>
        <taxon>Imbricatea</taxon>
        <taxon>Silicofilosea</taxon>
        <taxon>Euglyphida</taxon>
        <taxon>Paulinellidae</taxon>
        <taxon>Paulinella</taxon>
    </lineage>
</organism>
<keyword evidence="1" id="KW-0472">Membrane</keyword>
<name>A0A2H4ZQQ2_9EUKA</name>
<sequence length="185" mass="20199">MNALLSPGSIVTVAGATLTVIGSIAYATDSPSLSLAGVFYGIPVFLGGLALKSSELPPATKITSSLSLESLPELPSTIELRKLLKDVTRWKYGQKAHLESSLETLKLWNQEDPPQLIEVEEINHGGYYGIKLHFLCQSVPAKRWKEKQDRLGRFFGPDLRAEICELDGGLIELKLLPILSDNQVG</sequence>
<keyword evidence="1" id="KW-0812">Transmembrane</keyword>
<gene>
    <name evidence="2" type="ORF">PLO_871</name>
</gene>
<keyword evidence="1" id="KW-1133">Transmembrane helix</keyword>
<evidence type="ECO:0000313" key="2">
    <source>
        <dbReference type="EMBL" id="AUG32841.1"/>
    </source>
</evidence>